<dbReference type="CDD" id="cd00093">
    <property type="entry name" value="HTH_XRE"/>
    <property type="match status" value="1"/>
</dbReference>
<feature type="non-terminal residue" evidence="2">
    <location>
        <position position="151"/>
    </location>
</feature>
<gene>
    <name evidence="2" type="ORF">B2A_10248</name>
</gene>
<proteinExistence type="predicted"/>
<sequence>MSEGHPIRIAGVKPMDHYVLRVSFANDKTFTMDLREFVHQFKGLRPLRDHAVFARVDVGEGGHSLVWPGDIDMGADRLYEMALEQSGHADAVAFIRWRWRHGLSLTEAAEALGISRRQVAYYASGEQEVPRTILLACKGVGGRASDRRSRL</sequence>
<dbReference type="EMBL" id="AUZZ01007394">
    <property type="protein sequence ID" value="EQD42658.1"/>
    <property type="molecule type" value="Genomic_DNA"/>
</dbReference>
<dbReference type="Pfam" id="PF01381">
    <property type="entry name" value="HTH_3"/>
    <property type="match status" value="1"/>
</dbReference>
<dbReference type="GO" id="GO:0003677">
    <property type="term" value="F:DNA binding"/>
    <property type="evidence" value="ECO:0007669"/>
    <property type="project" value="InterPro"/>
</dbReference>
<comment type="caution">
    <text evidence="2">The sequence shown here is derived from an EMBL/GenBank/DDBJ whole genome shotgun (WGS) entry which is preliminary data.</text>
</comment>
<reference evidence="2" key="2">
    <citation type="journal article" date="2014" name="ISME J.">
        <title>Microbial stratification in low pH oxic and suboxic macroscopic growths along an acid mine drainage.</title>
        <authorList>
            <person name="Mendez-Garcia C."/>
            <person name="Mesa V."/>
            <person name="Sprenger R.R."/>
            <person name="Richter M."/>
            <person name="Diez M.S."/>
            <person name="Solano J."/>
            <person name="Bargiela R."/>
            <person name="Golyshina O.V."/>
            <person name="Manteca A."/>
            <person name="Ramos J.L."/>
            <person name="Gallego J.R."/>
            <person name="Llorente I."/>
            <person name="Martins Dos Santos V.A."/>
            <person name="Jensen O.N."/>
            <person name="Pelaez A.I."/>
            <person name="Sanchez J."/>
            <person name="Ferrer M."/>
        </authorList>
    </citation>
    <scope>NUCLEOTIDE SEQUENCE</scope>
</reference>
<dbReference type="Gene3D" id="1.10.260.40">
    <property type="entry name" value="lambda repressor-like DNA-binding domains"/>
    <property type="match status" value="1"/>
</dbReference>
<evidence type="ECO:0000313" key="2">
    <source>
        <dbReference type="EMBL" id="EQD42658.1"/>
    </source>
</evidence>
<dbReference type="InterPro" id="IPR036782">
    <property type="entry name" value="NE0471-like_N"/>
</dbReference>
<evidence type="ECO:0000259" key="1">
    <source>
        <dbReference type="Pfam" id="PF01381"/>
    </source>
</evidence>
<name>T0ZC68_9ZZZZ</name>
<dbReference type="AlphaFoldDB" id="T0ZC68"/>
<feature type="domain" description="HTH cro/C1-type" evidence="1">
    <location>
        <begin position="100"/>
        <end position="134"/>
    </location>
</feature>
<accession>T0ZC68</accession>
<dbReference type="SUPFAM" id="SSF47413">
    <property type="entry name" value="lambda repressor-like DNA-binding domains"/>
    <property type="match status" value="1"/>
</dbReference>
<dbReference type="Pfam" id="PF10387">
    <property type="entry name" value="DUF2442"/>
    <property type="match status" value="1"/>
</dbReference>
<dbReference type="InterPro" id="IPR001387">
    <property type="entry name" value="Cro/C1-type_HTH"/>
</dbReference>
<dbReference type="InterPro" id="IPR010982">
    <property type="entry name" value="Lambda_DNA-bd_dom_sf"/>
</dbReference>
<dbReference type="InterPro" id="IPR018841">
    <property type="entry name" value="DUF2442"/>
</dbReference>
<dbReference type="SUPFAM" id="SSF143880">
    <property type="entry name" value="NE0471 N-terminal domain-like"/>
    <property type="match status" value="1"/>
</dbReference>
<organism evidence="2">
    <name type="scientific">mine drainage metagenome</name>
    <dbReference type="NCBI Taxonomy" id="410659"/>
    <lineage>
        <taxon>unclassified sequences</taxon>
        <taxon>metagenomes</taxon>
        <taxon>ecological metagenomes</taxon>
    </lineage>
</organism>
<protein>
    <recommendedName>
        <fullName evidence="1">HTH cro/C1-type domain-containing protein</fullName>
    </recommendedName>
</protein>
<reference evidence="2" key="1">
    <citation type="submission" date="2013-08" db="EMBL/GenBank/DDBJ databases">
        <authorList>
            <person name="Mendez C."/>
            <person name="Richter M."/>
            <person name="Ferrer M."/>
            <person name="Sanchez J."/>
        </authorList>
    </citation>
    <scope>NUCLEOTIDE SEQUENCE</scope>
</reference>
<dbReference type="Gene3D" id="3.30.2020.10">
    <property type="entry name" value="NE0471-like N-terminal domain"/>
    <property type="match status" value="1"/>
</dbReference>